<protein>
    <submittedName>
        <fullName evidence="2">Uncharacterized protein</fullName>
    </submittedName>
</protein>
<feature type="region of interest" description="Disordered" evidence="1">
    <location>
        <begin position="46"/>
        <end position="66"/>
    </location>
</feature>
<organism evidence="2">
    <name type="scientific">Phaeocystis antarctica</name>
    <dbReference type="NCBI Taxonomy" id="33657"/>
    <lineage>
        <taxon>Eukaryota</taxon>
        <taxon>Haptista</taxon>
        <taxon>Haptophyta</taxon>
        <taxon>Prymnesiophyceae</taxon>
        <taxon>Phaeocystales</taxon>
        <taxon>Phaeocystaceae</taxon>
        <taxon>Phaeocystis</taxon>
    </lineage>
</organism>
<proteinExistence type="predicted"/>
<sequence>MSTNTLKEATHGPTFRSRTNSSKGYYKRNGELIAIPHPVPMSSAEMNARSAARGVQLSTNKDSYRDPNLKAALVPYHPNAPRSRLPVHFQDEAKPFRRFCKPRNEHSYDIFNQPTGPGFVRFKTSSQNFFGQDTSSMAVGESNQGIVSAKTQNIHAAQAK</sequence>
<feature type="region of interest" description="Disordered" evidence="1">
    <location>
        <begin position="1"/>
        <end position="23"/>
    </location>
</feature>
<evidence type="ECO:0000313" key="2">
    <source>
        <dbReference type="EMBL" id="CAD8490649.1"/>
    </source>
</evidence>
<name>A0A7S0ENZ5_9EUKA</name>
<dbReference type="EMBL" id="HBEP01020055">
    <property type="protein sequence ID" value="CAD8490649.1"/>
    <property type="molecule type" value="Transcribed_RNA"/>
</dbReference>
<reference evidence="2" key="1">
    <citation type="submission" date="2021-01" db="EMBL/GenBank/DDBJ databases">
        <authorList>
            <person name="Corre E."/>
            <person name="Pelletier E."/>
            <person name="Niang G."/>
            <person name="Scheremetjew M."/>
            <person name="Finn R."/>
            <person name="Kale V."/>
            <person name="Holt S."/>
            <person name="Cochrane G."/>
            <person name="Meng A."/>
            <person name="Brown T."/>
            <person name="Cohen L."/>
        </authorList>
    </citation>
    <scope>NUCLEOTIDE SEQUENCE</scope>
    <source>
        <strain evidence="2">CCMP1374</strain>
    </source>
</reference>
<evidence type="ECO:0000256" key="1">
    <source>
        <dbReference type="SAM" id="MobiDB-lite"/>
    </source>
</evidence>
<dbReference type="AlphaFoldDB" id="A0A7S0ENZ5"/>
<accession>A0A7S0ENZ5</accession>
<gene>
    <name evidence="2" type="ORF">PANT1444_LOCUS11279</name>
</gene>